<dbReference type="EMBL" id="LBIA02000001">
    <property type="protein sequence ID" value="TKT73552.1"/>
    <property type="molecule type" value="Genomic_DNA"/>
</dbReference>
<dbReference type="OrthoDB" id="341217at2"/>
<dbReference type="UniPathway" id="UPA00087">
    <property type="reaction ID" value="UER00175"/>
</dbReference>
<dbReference type="EC" id="2.7.4.23" evidence="6"/>
<feature type="binding site" evidence="6">
    <location>
        <begin position="25"/>
        <end position="32"/>
    </location>
    <ligand>
        <name>ATP</name>
        <dbReference type="ChEBI" id="CHEBI:30616"/>
    </ligand>
</feature>
<dbReference type="InterPro" id="IPR027417">
    <property type="entry name" value="P-loop_NTPase"/>
</dbReference>
<dbReference type="AlphaFoldDB" id="A0A4U6BSJ5"/>
<dbReference type="HAMAP" id="MF_00836">
    <property type="entry name" value="PhnN"/>
    <property type="match status" value="1"/>
</dbReference>
<keyword evidence="4 6" id="KW-0547">Nucleotide-binding</keyword>
<evidence type="ECO:0000256" key="3">
    <source>
        <dbReference type="ARBA" id="ARBA00022679"/>
    </source>
</evidence>
<evidence type="ECO:0000256" key="4">
    <source>
        <dbReference type="ARBA" id="ARBA00022741"/>
    </source>
</evidence>
<evidence type="ECO:0000313" key="9">
    <source>
        <dbReference type="Proteomes" id="UP000034832"/>
    </source>
</evidence>
<evidence type="ECO:0000313" key="8">
    <source>
        <dbReference type="EMBL" id="TKT73552.1"/>
    </source>
</evidence>
<comment type="caution">
    <text evidence="8">The sequence shown here is derived from an EMBL/GenBank/DDBJ whole genome shotgun (WGS) entry which is preliminary data.</text>
</comment>
<dbReference type="Proteomes" id="UP000034832">
    <property type="component" value="Unassembled WGS sequence"/>
</dbReference>
<reference evidence="8" key="1">
    <citation type="submission" date="2019-04" db="EMBL/GenBank/DDBJ databases">
        <title>Whole genome sequencing of cave bacteria.</title>
        <authorList>
            <person name="Gan H.M."/>
            <person name="Barton H."/>
            <person name="Savka M.A."/>
        </authorList>
    </citation>
    <scope>NUCLEOTIDE SEQUENCE [LARGE SCALE GENOMIC DNA]</scope>
    <source>
        <strain evidence="8">LC387</strain>
    </source>
</reference>
<proteinExistence type="inferred from homology"/>
<feature type="domain" description="Guanylate kinase/L-type calcium channel beta subunit" evidence="7">
    <location>
        <begin position="17"/>
        <end position="190"/>
    </location>
</feature>
<dbReference type="NCBIfam" id="TIGR02322">
    <property type="entry name" value="phosphon_PhnN"/>
    <property type="match status" value="1"/>
</dbReference>
<dbReference type="InterPro" id="IPR008145">
    <property type="entry name" value="GK/Ca_channel_bsu"/>
</dbReference>
<gene>
    <name evidence="6 8" type="primary">phnN</name>
    <name evidence="8" type="ORF">YH63_020170</name>
</gene>
<dbReference type="GO" id="GO:0019634">
    <property type="term" value="P:organic phosphonate metabolic process"/>
    <property type="evidence" value="ECO:0007669"/>
    <property type="project" value="UniProtKB-UniRule"/>
</dbReference>
<dbReference type="PANTHER" id="PTHR23117:SF8">
    <property type="entry name" value="RIBOSE 1,5-BISPHOSPHATE PHOSPHOKINASE PHNN"/>
    <property type="match status" value="1"/>
</dbReference>
<evidence type="ECO:0000256" key="6">
    <source>
        <dbReference type="HAMAP-Rule" id="MF_00836"/>
    </source>
</evidence>
<dbReference type="GO" id="GO:0005829">
    <property type="term" value="C:cytosol"/>
    <property type="evidence" value="ECO:0007669"/>
    <property type="project" value="TreeGrafter"/>
</dbReference>
<evidence type="ECO:0000259" key="7">
    <source>
        <dbReference type="SMART" id="SM00072"/>
    </source>
</evidence>
<dbReference type="GO" id="GO:0033863">
    <property type="term" value="F:ribose 1,5-bisphosphate phosphokinase activity"/>
    <property type="evidence" value="ECO:0007669"/>
    <property type="project" value="UniProtKB-UniRule"/>
</dbReference>
<comment type="similarity">
    <text evidence="6">Belongs to the ribose 1,5-bisphosphokinase family.</text>
</comment>
<dbReference type="PANTHER" id="PTHR23117">
    <property type="entry name" value="GUANYLATE KINASE-RELATED"/>
    <property type="match status" value="1"/>
</dbReference>
<keyword evidence="3 6" id="KW-0808">Transferase</keyword>
<evidence type="ECO:0000256" key="2">
    <source>
        <dbReference type="ARBA" id="ARBA00005069"/>
    </source>
</evidence>
<dbReference type="Gene3D" id="3.40.50.300">
    <property type="entry name" value="P-loop containing nucleotide triphosphate hydrolases"/>
    <property type="match status" value="1"/>
</dbReference>
<dbReference type="RefSeq" id="WP_046830064.1">
    <property type="nucleotide sequence ID" value="NZ_LBIA02000001.1"/>
</dbReference>
<accession>A0A4U6BSJ5</accession>
<name>A0A4U6BSJ5_9BRAD</name>
<dbReference type="SUPFAM" id="SSF52540">
    <property type="entry name" value="P-loop containing nucleoside triphosphate hydrolases"/>
    <property type="match status" value="1"/>
</dbReference>
<dbReference type="STRING" id="211460.YH63_19935"/>
<dbReference type="GO" id="GO:0006015">
    <property type="term" value="P:5-phosphoribose 1-diphosphate biosynthetic process"/>
    <property type="evidence" value="ECO:0007669"/>
    <property type="project" value="UniProtKB-UniRule"/>
</dbReference>
<evidence type="ECO:0000256" key="1">
    <source>
        <dbReference type="ARBA" id="ARBA00000373"/>
    </source>
</evidence>
<dbReference type="InterPro" id="IPR012699">
    <property type="entry name" value="PhnN"/>
</dbReference>
<dbReference type="GO" id="GO:0005524">
    <property type="term" value="F:ATP binding"/>
    <property type="evidence" value="ECO:0007669"/>
    <property type="project" value="UniProtKB-KW"/>
</dbReference>
<dbReference type="SMART" id="SM00072">
    <property type="entry name" value="GuKc"/>
    <property type="match status" value="1"/>
</dbReference>
<keyword evidence="5 6" id="KW-0067">ATP-binding</keyword>
<sequence>MSDVAALPAPSTDLIGPGRLVLVVGPSGAGKDTLISLAQVACADDNNIVFPQRVVTREASSFENNEAVSPMQFGQMLARGNFAFQWEAHGLRYGVPSSIVEDIRAGRAVIVNASRTIIEFSRRSYANVTVISVIAPPDVLAERLTARGRPSDGQIGDRLRRAVVAPVPDVVINNVGLAEDRAAELLRAIGRV</sequence>
<comment type="function">
    <text evidence="6">Catalyzes the phosphorylation of ribose 1,5-bisphosphate to 5-phospho-D-ribosyl alpha-1-diphosphate (PRPP).</text>
</comment>
<organism evidence="8 9">
    <name type="scientific">Afipia massiliensis</name>
    <dbReference type="NCBI Taxonomy" id="211460"/>
    <lineage>
        <taxon>Bacteria</taxon>
        <taxon>Pseudomonadati</taxon>
        <taxon>Pseudomonadota</taxon>
        <taxon>Alphaproteobacteria</taxon>
        <taxon>Hyphomicrobiales</taxon>
        <taxon>Nitrobacteraceae</taxon>
        <taxon>Afipia</taxon>
    </lineage>
</organism>
<comment type="pathway">
    <text evidence="2 6">Metabolic intermediate biosynthesis; 5-phospho-alpha-D-ribose 1-diphosphate biosynthesis; 5-phospho-alpha-D-ribose 1-diphosphate from D-ribose 5-phosphate (route II): step 3/3.</text>
</comment>
<comment type="catalytic activity">
    <reaction evidence="1 6">
        <text>alpha-D-ribose 1,5-bisphosphate + ATP = 5-phospho-alpha-D-ribose 1-diphosphate + ADP</text>
        <dbReference type="Rhea" id="RHEA:20109"/>
        <dbReference type="ChEBI" id="CHEBI:30616"/>
        <dbReference type="ChEBI" id="CHEBI:58017"/>
        <dbReference type="ChEBI" id="CHEBI:68688"/>
        <dbReference type="ChEBI" id="CHEBI:456216"/>
        <dbReference type="EC" id="2.7.4.23"/>
    </reaction>
</comment>
<keyword evidence="9" id="KW-1185">Reference proteome</keyword>
<evidence type="ECO:0000256" key="5">
    <source>
        <dbReference type="ARBA" id="ARBA00022840"/>
    </source>
</evidence>
<protein>
    <recommendedName>
        <fullName evidence="6">Ribose 1,5-bisphosphate phosphokinase PhnN</fullName>
        <ecNumber evidence="6">2.7.4.23</ecNumber>
    </recommendedName>
    <alternativeName>
        <fullName evidence="6">Ribose 1,5-bisphosphokinase</fullName>
    </alternativeName>
</protein>